<keyword evidence="7" id="KW-1185">Reference proteome</keyword>
<dbReference type="STRING" id="1121925.SAMN02746011_00351"/>
<evidence type="ECO:0000259" key="5">
    <source>
        <dbReference type="SMART" id="SM00478"/>
    </source>
</evidence>
<keyword evidence="1" id="KW-0004">4Fe-4S</keyword>
<evidence type="ECO:0000256" key="3">
    <source>
        <dbReference type="ARBA" id="ARBA00023004"/>
    </source>
</evidence>
<evidence type="ECO:0000256" key="4">
    <source>
        <dbReference type="ARBA" id="ARBA00023014"/>
    </source>
</evidence>
<dbReference type="CDD" id="cd00056">
    <property type="entry name" value="ENDO3c"/>
    <property type="match status" value="1"/>
</dbReference>
<accession>A0A1T4JSB7</accession>
<gene>
    <name evidence="6" type="ORF">SAMN02746011_00351</name>
</gene>
<name>A0A1T4JSB7_9LACT</name>
<proteinExistence type="predicted"/>
<dbReference type="Gene3D" id="1.10.340.30">
    <property type="entry name" value="Hypothetical protein, domain 2"/>
    <property type="match status" value="1"/>
</dbReference>
<dbReference type="Proteomes" id="UP000189941">
    <property type="component" value="Unassembled WGS sequence"/>
</dbReference>
<evidence type="ECO:0000256" key="1">
    <source>
        <dbReference type="ARBA" id="ARBA00022485"/>
    </source>
</evidence>
<evidence type="ECO:0000313" key="7">
    <source>
        <dbReference type="Proteomes" id="UP000189941"/>
    </source>
</evidence>
<dbReference type="InterPro" id="IPR011257">
    <property type="entry name" value="DNA_glycosylase"/>
</dbReference>
<evidence type="ECO:0000256" key="2">
    <source>
        <dbReference type="ARBA" id="ARBA00022723"/>
    </source>
</evidence>
<dbReference type="PANTHER" id="PTHR10359">
    <property type="entry name" value="A/G-SPECIFIC ADENINE GLYCOSYLASE/ENDONUCLEASE III"/>
    <property type="match status" value="1"/>
</dbReference>
<keyword evidence="2" id="KW-0479">Metal-binding</keyword>
<dbReference type="SMART" id="SM00478">
    <property type="entry name" value="ENDO3c"/>
    <property type="match status" value="1"/>
</dbReference>
<reference evidence="7" key="1">
    <citation type="submission" date="2017-02" db="EMBL/GenBank/DDBJ databases">
        <authorList>
            <person name="Varghese N."/>
            <person name="Submissions S."/>
        </authorList>
    </citation>
    <scope>NUCLEOTIDE SEQUENCE [LARGE SCALE GENOMIC DNA]</scope>
    <source>
        <strain evidence="7">DSM 15739</strain>
    </source>
</reference>
<evidence type="ECO:0000313" key="6">
    <source>
        <dbReference type="EMBL" id="SJZ33076.1"/>
    </source>
</evidence>
<keyword evidence="4" id="KW-0411">Iron-sulfur</keyword>
<dbReference type="EMBL" id="FUWO01000002">
    <property type="protein sequence ID" value="SJZ33076.1"/>
    <property type="molecule type" value="Genomic_DNA"/>
</dbReference>
<dbReference type="PANTHER" id="PTHR10359:SF19">
    <property type="entry name" value="DNA REPAIR GLYCOSYLASE MJ1434-RELATED"/>
    <property type="match status" value="1"/>
</dbReference>
<dbReference type="OrthoDB" id="9802365at2"/>
<dbReference type="PIRSF" id="PIRSF001435">
    <property type="entry name" value="Nth"/>
    <property type="match status" value="1"/>
</dbReference>
<dbReference type="InterPro" id="IPR003265">
    <property type="entry name" value="HhH-GPD_domain"/>
</dbReference>
<dbReference type="GO" id="GO:0051539">
    <property type="term" value="F:4 iron, 4 sulfur cluster binding"/>
    <property type="evidence" value="ECO:0007669"/>
    <property type="project" value="UniProtKB-KW"/>
</dbReference>
<dbReference type="RefSeq" id="WP_078755202.1">
    <property type="nucleotide sequence ID" value="NZ_FUWO01000002.1"/>
</dbReference>
<dbReference type="SUPFAM" id="SSF48150">
    <property type="entry name" value="DNA-glycosylase"/>
    <property type="match status" value="1"/>
</dbReference>
<feature type="domain" description="HhH-GPD" evidence="5">
    <location>
        <begin position="41"/>
        <end position="198"/>
    </location>
</feature>
<sequence>MDNRLITVNQLFNLLERHYQGSIEDWWPHESKHEIVIGAFLVQNTTWHNVELSLNQIRQKASFSPKTIRQLSQQELKKLIHSSGFHENKSRNIIEFFEWTKTFEDQYDKIKAHFGPSLRKELLKRRGIGPETADVLLMYVFNEPVFIADNYARRLFQLLKAPVPLTYPAVKQFAENNGELTVAEWAAFHGWIIQFAQQHLRPNQKASDHFLTGYQLIANHGNGN</sequence>
<organism evidence="6 7">
    <name type="scientific">Globicatella sulfidifaciens DSM 15739</name>
    <dbReference type="NCBI Taxonomy" id="1121925"/>
    <lineage>
        <taxon>Bacteria</taxon>
        <taxon>Bacillati</taxon>
        <taxon>Bacillota</taxon>
        <taxon>Bacilli</taxon>
        <taxon>Lactobacillales</taxon>
        <taxon>Aerococcaceae</taxon>
        <taxon>Globicatella</taxon>
    </lineage>
</organism>
<dbReference type="GO" id="GO:0006284">
    <property type="term" value="P:base-excision repair"/>
    <property type="evidence" value="ECO:0007669"/>
    <property type="project" value="InterPro"/>
</dbReference>
<dbReference type="GO" id="GO:0003824">
    <property type="term" value="F:catalytic activity"/>
    <property type="evidence" value="ECO:0007669"/>
    <property type="project" value="InterPro"/>
</dbReference>
<dbReference type="Pfam" id="PF00730">
    <property type="entry name" value="HhH-GPD"/>
    <property type="match status" value="1"/>
</dbReference>
<dbReference type="AlphaFoldDB" id="A0A1T4JSB7"/>
<dbReference type="GO" id="GO:0046872">
    <property type="term" value="F:metal ion binding"/>
    <property type="evidence" value="ECO:0007669"/>
    <property type="project" value="UniProtKB-KW"/>
</dbReference>
<keyword evidence="3" id="KW-0408">Iron</keyword>
<protein>
    <submittedName>
        <fullName evidence="6">DNA-3-methyladenine glycosylase III</fullName>
    </submittedName>
</protein>